<dbReference type="GO" id="GO:0008483">
    <property type="term" value="F:transaminase activity"/>
    <property type="evidence" value="ECO:0007669"/>
    <property type="project" value="TreeGrafter"/>
</dbReference>
<sequence length="767" mass="86526">MPERAWEEGGVEGGNKSAQQIWILILPLRFYSCATLPKASNFSAPGVISKRSWEHGCRAELDGARRDPAVSASSVASLPRARATRAGRWLLWEGGPVLCPPFFRPLTCAFSASALSFPHQEGKQGFGDPFWRSHATVVVVGAPALCRRGSSQPDEAHMSIQSRSNPSDIPHMSDGQVWDQAFRNHSIHTCLMEMVLSLQQAVADHITQLATRHQQQDLVPEEQGHNQPIWGQEALLGRLMFQMVNHLQFGATGGQKFQPPCPSEDSKGDVRSREQAQVSKQIYKIFYQLTNFEDTSINYVLSNRGVETSALYHGSFQDYNTYQGNKYHEDKNTLGFINLGTSENKLCTDLLTERLSRSDMNYIDDDLLQYSDWRGQPFLREEVAQFLTYYCKAPAPLDPENVVVLNGCSSVFSALATVLCDPGEAFLVPTPTYSDFVFSAHLYAKVDLVPVDLESQVSDANTHPFQLTVDKLEQALLNAKLEGKKVRGLVLINPQNPLGHIYSQDSLMEYLEFAKKHSLHVIIDEIYMLSVFDESITFRSVLSMESLPDPNKTHMIWGTSKDFGISGFRFGTLYTHNKEVALAMSSFGYLHGISGITQYKLHRLLQDREWIDNVYLPTNHSRLQEAHRFITNELKSSKIPFLSHGSGLYVWISLRKYLDPCTFEEELLLHRRFLDKKLILSCGKTFMCKEPGWFRLVFAATPLLLKHAMQRFYTVLVEQEQDWVVKQLEDAINQEVEDLPASDASQSYSREVILTSGLEGCCSDLGL</sequence>
<dbReference type="GO" id="GO:0006520">
    <property type="term" value="P:amino acid metabolic process"/>
    <property type="evidence" value="ECO:0007669"/>
    <property type="project" value="TreeGrafter"/>
</dbReference>
<dbReference type="SUPFAM" id="SSF53383">
    <property type="entry name" value="PLP-dependent transferases"/>
    <property type="match status" value="1"/>
</dbReference>
<dbReference type="InterPro" id="IPR050478">
    <property type="entry name" value="Ethylene_sulfur-biosynth"/>
</dbReference>
<dbReference type="AlphaFoldDB" id="A0A8B8TQ42"/>
<dbReference type="CDD" id="cd00609">
    <property type="entry name" value="AAT_like"/>
    <property type="match status" value="1"/>
</dbReference>
<evidence type="ECO:0000256" key="2">
    <source>
        <dbReference type="SAM" id="MobiDB-lite"/>
    </source>
</evidence>
<reference evidence="5" key="1">
    <citation type="submission" date="2025-08" db="UniProtKB">
        <authorList>
            <consortium name="RefSeq"/>
        </authorList>
    </citation>
    <scope>IDENTIFICATION</scope>
    <source>
        <tissue evidence="5">Ear skin</tissue>
    </source>
</reference>
<feature type="domain" description="Aminotransferase class I/classII large" evidence="3">
    <location>
        <begin position="337"/>
        <end position="711"/>
    </location>
</feature>
<dbReference type="Pfam" id="PF00155">
    <property type="entry name" value="Aminotran_1_2"/>
    <property type="match status" value="1"/>
</dbReference>
<proteinExistence type="predicted"/>
<protein>
    <submittedName>
        <fullName evidence="5">Probable inactive 1-aminocyclopropane-1-carboxylate synthase-like protein 2 isoform X1</fullName>
    </submittedName>
</protein>
<name>A0A8B8TQ42_CAMFR</name>
<keyword evidence="4" id="KW-1185">Reference proteome</keyword>
<evidence type="ECO:0000313" key="4">
    <source>
        <dbReference type="Proteomes" id="UP000694856"/>
    </source>
</evidence>
<dbReference type="GO" id="GO:0030170">
    <property type="term" value="F:pyridoxal phosphate binding"/>
    <property type="evidence" value="ECO:0007669"/>
    <property type="project" value="InterPro"/>
</dbReference>
<evidence type="ECO:0000256" key="1">
    <source>
        <dbReference type="ARBA" id="ARBA00022898"/>
    </source>
</evidence>
<organism evidence="4 5">
    <name type="scientific">Camelus ferus</name>
    <name type="common">Wild bactrian camel</name>
    <name type="synonym">Camelus bactrianus ferus</name>
    <dbReference type="NCBI Taxonomy" id="419612"/>
    <lineage>
        <taxon>Eukaryota</taxon>
        <taxon>Metazoa</taxon>
        <taxon>Chordata</taxon>
        <taxon>Craniata</taxon>
        <taxon>Vertebrata</taxon>
        <taxon>Euteleostomi</taxon>
        <taxon>Mammalia</taxon>
        <taxon>Eutheria</taxon>
        <taxon>Laurasiatheria</taxon>
        <taxon>Artiodactyla</taxon>
        <taxon>Tylopoda</taxon>
        <taxon>Camelidae</taxon>
        <taxon>Camelus</taxon>
    </lineage>
</organism>
<accession>A0A8B8TQ42</accession>
<evidence type="ECO:0000313" key="5">
    <source>
        <dbReference type="RefSeq" id="XP_032344391.1"/>
    </source>
</evidence>
<dbReference type="CTD" id="390110"/>
<dbReference type="InterPro" id="IPR015422">
    <property type="entry name" value="PyrdxlP-dep_Trfase_small"/>
</dbReference>
<dbReference type="Gene3D" id="3.40.640.10">
    <property type="entry name" value="Type I PLP-dependent aspartate aminotransferase-like (Major domain)"/>
    <property type="match status" value="1"/>
</dbReference>
<dbReference type="InterPro" id="IPR015421">
    <property type="entry name" value="PyrdxlP-dep_Trfase_major"/>
</dbReference>
<feature type="region of interest" description="Disordered" evidence="2">
    <location>
        <begin position="150"/>
        <end position="169"/>
    </location>
</feature>
<dbReference type="InterPro" id="IPR015424">
    <property type="entry name" value="PyrdxlP-dep_Trfase"/>
</dbReference>
<dbReference type="PRINTS" id="PR00753">
    <property type="entry name" value="ACCSYNTHASE"/>
</dbReference>
<feature type="compositionally biased region" description="Polar residues" evidence="2">
    <location>
        <begin position="150"/>
        <end position="167"/>
    </location>
</feature>
<dbReference type="Proteomes" id="UP000694856">
    <property type="component" value="Chromosome 10"/>
</dbReference>
<dbReference type="Gene3D" id="3.90.1150.10">
    <property type="entry name" value="Aspartate Aminotransferase, domain 1"/>
    <property type="match status" value="1"/>
</dbReference>
<evidence type="ECO:0000259" key="3">
    <source>
        <dbReference type="Pfam" id="PF00155"/>
    </source>
</evidence>
<dbReference type="PANTHER" id="PTHR43795:SF1">
    <property type="entry name" value="INACTIVE 1-AMINOCYCLOPROPANE-1-CARBOXYLATE SYNTHASE-LIKE PROTEIN 2-RELATED"/>
    <property type="match status" value="1"/>
</dbReference>
<dbReference type="RefSeq" id="XP_032344391.1">
    <property type="nucleotide sequence ID" value="XM_032488500.1"/>
</dbReference>
<keyword evidence="1" id="KW-0663">Pyridoxal phosphate</keyword>
<dbReference type="GeneID" id="102518124"/>
<gene>
    <name evidence="5" type="primary">ACCSL</name>
</gene>
<dbReference type="InterPro" id="IPR004839">
    <property type="entry name" value="Aminotransferase_I/II_large"/>
</dbReference>
<dbReference type="PANTHER" id="PTHR43795">
    <property type="entry name" value="BIFUNCTIONAL ASPARTATE AMINOTRANSFERASE AND GLUTAMATE/ASPARTATE-PREPHENATE AMINOTRANSFERASE-RELATED"/>
    <property type="match status" value="1"/>
</dbReference>